<keyword evidence="5 8" id="KW-0378">Hydrolase</keyword>
<dbReference type="InterPro" id="IPR050535">
    <property type="entry name" value="DNA_Repair-Maintenance_Comp"/>
</dbReference>
<sequence>MKILHTADWHIGKRLNRQSLIDDQRYVLDQLLTYLDENDVDAVVIAGDLYDKKQPSQEAMNVVNYYLKEINLVRKKPIFLISGNHDSKPYIDARSEWFQANHFYVNTELENCFTPVTFNDVDFYLLPYIEIPEVRHYFNDDTIDTFEKAYRRVIDEITNNFKRENNILVGHLFVSGSKESESEEKITIGLTEEVSHTIFEPFDYTLLGHLHRHNAFNSEKTFYSGAIMKYSFDEANDKKGFKVIDTDKNTVEFIEFKLLHDLIHFKGSFKDIITGEVEIEDKDAYIKFELTDMEGFTEPMTALKQLYKNTLVLSRKVERYENDEIEIDTNNTSDDQIFKLFYEKFTGREPTEFEFETFNKHLRGITDETN</sequence>
<evidence type="ECO:0000259" key="9">
    <source>
        <dbReference type="Pfam" id="PF00149"/>
    </source>
</evidence>
<keyword evidence="8" id="KW-0255">Endonuclease</keyword>
<dbReference type="GO" id="GO:0006260">
    <property type="term" value="P:DNA replication"/>
    <property type="evidence" value="ECO:0007669"/>
    <property type="project" value="UniProtKB-KW"/>
</dbReference>
<evidence type="ECO:0000259" key="10">
    <source>
        <dbReference type="Pfam" id="PF12320"/>
    </source>
</evidence>
<evidence type="ECO:0000313" key="11">
    <source>
        <dbReference type="EMBL" id="WOS96365.1"/>
    </source>
</evidence>
<evidence type="ECO:0000256" key="6">
    <source>
        <dbReference type="ARBA" id="ARBA00022839"/>
    </source>
</evidence>
<dbReference type="PANTHER" id="PTHR30337:SF0">
    <property type="entry name" value="NUCLEASE SBCCD SUBUNIT D"/>
    <property type="match status" value="1"/>
</dbReference>
<comment type="function">
    <text evidence="8">SbcCD cleaves DNA hairpin structures. These structures can inhibit DNA replication and are intermediates in certain DNA recombination reactions. The complex acts as a 3'-&gt;5' double strand exonuclease that can open hairpins. It also has a 5' single-strand endonuclease activity.</text>
</comment>
<name>A0AAF1BNM0_9STAP</name>
<dbReference type="InterPro" id="IPR029052">
    <property type="entry name" value="Metallo-depent_PP-like"/>
</dbReference>
<dbReference type="Pfam" id="PF12320">
    <property type="entry name" value="SbcD_C"/>
    <property type="match status" value="1"/>
</dbReference>
<reference evidence="12" key="1">
    <citation type="submission" date="2017-09" db="EMBL/GenBank/DDBJ databases">
        <title>Bacterial strain isolated from the female urinary microbiota.</title>
        <authorList>
            <person name="Thomas-White K."/>
            <person name="Kumar N."/>
            <person name="Forster S."/>
            <person name="Putonti C."/>
            <person name="Lawley T."/>
            <person name="Wolfe A.J."/>
        </authorList>
    </citation>
    <scope>NUCLEOTIDE SEQUENCE [LARGE SCALE GENOMIC DNA]</scope>
    <source>
        <strain evidence="12">UMB0959</strain>
    </source>
</reference>
<evidence type="ECO:0000256" key="5">
    <source>
        <dbReference type="ARBA" id="ARBA00022801"/>
    </source>
</evidence>
<dbReference type="InterPro" id="IPR004843">
    <property type="entry name" value="Calcineurin-like_PHP"/>
</dbReference>
<dbReference type="NCBIfam" id="TIGR00619">
    <property type="entry name" value="sbcd"/>
    <property type="match status" value="1"/>
</dbReference>
<evidence type="ECO:0000256" key="3">
    <source>
        <dbReference type="ARBA" id="ARBA00013365"/>
    </source>
</evidence>
<comment type="similarity">
    <text evidence="1 8">Belongs to the SbcD family.</text>
</comment>
<keyword evidence="12" id="KW-1185">Reference proteome</keyword>
<keyword evidence="4 8" id="KW-0540">Nuclease</keyword>
<keyword evidence="6 8" id="KW-0269">Exonuclease</keyword>
<evidence type="ECO:0000256" key="4">
    <source>
        <dbReference type="ARBA" id="ARBA00022722"/>
    </source>
</evidence>
<keyword evidence="8" id="KW-0235">DNA replication</keyword>
<dbReference type="EMBL" id="CP136964">
    <property type="protein sequence ID" value="WOS96365.1"/>
    <property type="molecule type" value="Genomic_DNA"/>
</dbReference>
<evidence type="ECO:0000256" key="7">
    <source>
        <dbReference type="ARBA" id="ARBA00023172"/>
    </source>
</evidence>
<dbReference type="GO" id="GO:0004519">
    <property type="term" value="F:endonuclease activity"/>
    <property type="evidence" value="ECO:0007669"/>
    <property type="project" value="UniProtKB-KW"/>
</dbReference>
<dbReference type="SUPFAM" id="SSF56300">
    <property type="entry name" value="Metallo-dependent phosphatases"/>
    <property type="match status" value="1"/>
</dbReference>
<feature type="domain" description="Calcineurin-like phosphoesterase" evidence="9">
    <location>
        <begin position="1"/>
        <end position="212"/>
    </location>
</feature>
<dbReference type="Gene3D" id="3.60.21.10">
    <property type="match status" value="1"/>
</dbReference>
<dbReference type="GO" id="GO:0008408">
    <property type="term" value="F:3'-5' exonuclease activity"/>
    <property type="evidence" value="ECO:0007669"/>
    <property type="project" value="InterPro"/>
</dbReference>
<dbReference type="InterPro" id="IPR041796">
    <property type="entry name" value="Mre11_N"/>
</dbReference>
<dbReference type="Proteomes" id="UP000243626">
    <property type="component" value="Chromosome"/>
</dbReference>
<proteinExistence type="inferred from homology"/>
<protein>
    <recommendedName>
        <fullName evidence="3 8">Nuclease SbcCD subunit D</fullName>
    </recommendedName>
</protein>
<dbReference type="KEGG" id="nmy:CJ229_001070"/>
<comment type="subunit">
    <text evidence="2 8">Heterodimer of SbcC and SbcD.</text>
</comment>
<dbReference type="GO" id="GO:0006310">
    <property type="term" value="P:DNA recombination"/>
    <property type="evidence" value="ECO:0007669"/>
    <property type="project" value="UniProtKB-KW"/>
</dbReference>
<keyword evidence="7 8" id="KW-0233">DNA recombination</keyword>
<dbReference type="InterPro" id="IPR026843">
    <property type="entry name" value="SbcD_C"/>
</dbReference>
<evidence type="ECO:0000256" key="1">
    <source>
        <dbReference type="ARBA" id="ARBA00010555"/>
    </source>
</evidence>
<dbReference type="PANTHER" id="PTHR30337">
    <property type="entry name" value="COMPONENT OF ATP-DEPENDENT DSDNA EXONUCLEASE"/>
    <property type="match status" value="1"/>
</dbReference>
<dbReference type="Pfam" id="PF00149">
    <property type="entry name" value="Metallophos"/>
    <property type="match status" value="1"/>
</dbReference>
<dbReference type="AlphaFoldDB" id="A0AAF1BNM0"/>
<evidence type="ECO:0000313" key="12">
    <source>
        <dbReference type="Proteomes" id="UP000243626"/>
    </source>
</evidence>
<dbReference type="InterPro" id="IPR004593">
    <property type="entry name" value="SbcD"/>
</dbReference>
<evidence type="ECO:0000256" key="2">
    <source>
        <dbReference type="ARBA" id="ARBA00011322"/>
    </source>
</evidence>
<dbReference type="CDD" id="cd00840">
    <property type="entry name" value="MPP_Mre11_N"/>
    <property type="match status" value="1"/>
</dbReference>
<gene>
    <name evidence="8" type="primary">sbcD</name>
    <name evidence="11" type="ORF">CJ229_001070</name>
</gene>
<feature type="domain" description="Nuclease SbcCD subunit D C-terminal" evidence="10">
    <location>
        <begin position="260"/>
        <end position="344"/>
    </location>
</feature>
<evidence type="ECO:0000256" key="8">
    <source>
        <dbReference type="RuleBase" id="RU363069"/>
    </source>
</evidence>
<organism evidence="11 12">
    <name type="scientific">Nosocomiicoccus massiliensis</name>
    <dbReference type="NCBI Taxonomy" id="1232430"/>
    <lineage>
        <taxon>Bacteria</taxon>
        <taxon>Bacillati</taxon>
        <taxon>Bacillota</taxon>
        <taxon>Bacilli</taxon>
        <taxon>Bacillales</taxon>
        <taxon>Staphylococcaceae</taxon>
        <taxon>Nosocomiicoccus</taxon>
    </lineage>
</organism>
<dbReference type="RefSeq" id="WP_102167653.1">
    <property type="nucleotide sequence ID" value="NZ_CP136964.1"/>
</dbReference>
<accession>A0AAF1BNM0</accession>